<dbReference type="SUPFAM" id="SSF55874">
    <property type="entry name" value="ATPase domain of HSP90 chaperone/DNA topoisomerase II/histidine kinase"/>
    <property type="match status" value="1"/>
</dbReference>
<evidence type="ECO:0000256" key="7">
    <source>
        <dbReference type="ARBA" id="ARBA00023128"/>
    </source>
</evidence>
<comment type="similarity">
    <text evidence="1 8">Belongs to the PDK/BCKDK protein kinase family.</text>
</comment>
<dbReference type="EC" id="2.7.11.-" evidence="8"/>
<name>A0ABX6EQW9_KLUMA</name>
<accession>A0ABX6EQW9</accession>
<evidence type="ECO:0000256" key="1">
    <source>
        <dbReference type="ARBA" id="ARBA00006155"/>
    </source>
</evidence>
<evidence type="ECO:0000313" key="10">
    <source>
        <dbReference type="EMBL" id="QGN14700.1"/>
    </source>
</evidence>
<dbReference type="Pfam" id="PF10436">
    <property type="entry name" value="BCDHK_Adom3"/>
    <property type="match status" value="1"/>
</dbReference>
<dbReference type="InterPro" id="IPR018955">
    <property type="entry name" value="BCDHK/PDK_N"/>
</dbReference>
<evidence type="ECO:0000313" key="11">
    <source>
        <dbReference type="Proteomes" id="UP000422736"/>
    </source>
</evidence>
<gene>
    <name evidence="10" type="primary">PKP1</name>
    <name evidence="10" type="ORF">FIM1_1367</name>
</gene>
<dbReference type="Proteomes" id="UP000422736">
    <property type="component" value="Chromosome 2"/>
</dbReference>
<dbReference type="SUPFAM" id="SSF69012">
    <property type="entry name" value="alpha-ketoacid dehydrogenase kinase, N-terminal domain"/>
    <property type="match status" value="1"/>
</dbReference>
<keyword evidence="3 8" id="KW-0808">Transferase</keyword>
<feature type="domain" description="Histidine kinase" evidence="9">
    <location>
        <begin position="273"/>
        <end position="398"/>
    </location>
</feature>
<dbReference type="PROSITE" id="PS50109">
    <property type="entry name" value="HIS_KIN"/>
    <property type="match status" value="1"/>
</dbReference>
<proteinExistence type="inferred from homology"/>
<protein>
    <recommendedName>
        <fullName evidence="8">Protein-serine/threonine kinase</fullName>
        <ecNumber evidence="8">2.7.11.-</ecNumber>
    </recommendedName>
</protein>
<dbReference type="InterPro" id="IPR036784">
    <property type="entry name" value="AK/P_DHK_N_sf"/>
</dbReference>
<evidence type="ECO:0000256" key="6">
    <source>
        <dbReference type="ARBA" id="ARBA00022840"/>
    </source>
</evidence>
<evidence type="ECO:0000259" key="9">
    <source>
        <dbReference type="PROSITE" id="PS50109"/>
    </source>
</evidence>
<evidence type="ECO:0000256" key="5">
    <source>
        <dbReference type="ARBA" id="ARBA00022777"/>
    </source>
</evidence>
<keyword evidence="11" id="KW-1185">Reference proteome</keyword>
<dbReference type="EMBL" id="CP015055">
    <property type="protein sequence ID" value="QGN14700.1"/>
    <property type="molecule type" value="Genomic_DNA"/>
</dbReference>
<dbReference type="SMART" id="SM00387">
    <property type="entry name" value="HATPase_c"/>
    <property type="match status" value="1"/>
</dbReference>
<evidence type="ECO:0000256" key="2">
    <source>
        <dbReference type="ARBA" id="ARBA00022553"/>
    </source>
</evidence>
<dbReference type="Gene3D" id="3.30.565.10">
    <property type="entry name" value="Histidine kinase-like ATPase, C-terminal domain"/>
    <property type="match status" value="1"/>
</dbReference>
<sequence length="404" mass="47006">MASARLFLRKEAFWKVKNGYRSFSNFNNCVMSAKHTNNHHKLAALSFREMYDIRSNIQHLIKDYSSYDVPKIDWAFLMQHKPPLKDNEQYFLTIKTLNILLTLTCHRLAALQELPYIALVNPNIEQSNRLYLKTLESLLSIEYPYDLYDTAKMQNLTKEFLNDHQDTLLTLSNGLQEISNFYDHEKIFKFLNNHLHDRILMKLLTTNYLELLKQDENTRDKIGVIHKDLHISDLVLRTNEFVNDLTFIKYDKTVPVKIMDGADVKFSYIPTDLEYVLQEVLKNSSRAHIENNVEREVEVTIVKSYEQLEIRIRDFGGGINPQVEDLIFDYSFSTTEKDAKDTGMSAYILPGQEVQNVAGMGFGLPMCKAYLELFNGTLDIQSLWGWGTDVYIKLQGPSNKLFVR</sequence>
<dbReference type="InterPro" id="IPR003594">
    <property type="entry name" value="HATPase_dom"/>
</dbReference>
<evidence type="ECO:0000256" key="3">
    <source>
        <dbReference type="ARBA" id="ARBA00022679"/>
    </source>
</evidence>
<organism evidence="10 11">
    <name type="scientific">Kluyveromyces marxianus</name>
    <name type="common">Yeast</name>
    <name type="synonym">Candida kefyr</name>
    <dbReference type="NCBI Taxonomy" id="4911"/>
    <lineage>
        <taxon>Eukaryota</taxon>
        <taxon>Fungi</taxon>
        <taxon>Dikarya</taxon>
        <taxon>Ascomycota</taxon>
        <taxon>Saccharomycotina</taxon>
        <taxon>Saccharomycetes</taxon>
        <taxon>Saccharomycetales</taxon>
        <taxon>Saccharomycetaceae</taxon>
        <taxon>Kluyveromyces</taxon>
    </lineage>
</organism>
<keyword evidence="10" id="KW-0670">Pyruvate</keyword>
<comment type="subcellular location">
    <subcellularLocation>
        <location evidence="8">Mitochondrion matrix</location>
    </subcellularLocation>
</comment>
<keyword evidence="4 8" id="KW-0547">Nucleotide-binding</keyword>
<dbReference type="InterPro" id="IPR039028">
    <property type="entry name" value="BCKD/PDK"/>
</dbReference>
<dbReference type="Gene3D" id="1.20.140.20">
    <property type="entry name" value="Alpha-ketoacid/pyruvate dehydrogenase kinase, N-terminal domain"/>
    <property type="match status" value="1"/>
</dbReference>
<dbReference type="InterPro" id="IPR036890">
    <property type="entry name" value="HATPase_C_sf"/>
</dbReference>
<keyword evidence="5 8" id="KW-0418">Kinase</keyword>
<dbReference type="InterPro" id="IPR005467">
    <property type="entry name" value="His_kinase_dom"/>
</dbReference>
<reference evidence="10 11" key="2">
    <citation type="submission" date="2019-11" db="EMBL/GenBank/DDBJ databases">
        <authorList>
            <person name="Lu H."/>
        </authorList>
    </citation>
    <scope>NUCLEOTIDE SEQUENCE [LARGE SCALE GENOMIC DNA]</scope>
    <source>
        <strain evidence="10 11">FIM1</strain>
    </source>
</reference>
<dbReference type="PANTHER" id="PTHR11947">
    <property type="entry name" value="PYRUVATE DEHYDROGENASE KINASE"/>
    <property type="match status" value="1"/>
</dbReference>
<keyword evidence="2" id="KW-0597">Phosphoprotein</keyword>
<evidence type="ECO:0000256" key="8">
    <source>
        <dbReference type="RuleBase" id="RU366032"/>
    </source>
</evidence>
<dbReference type="PANTHER" id="PTHR11947:SF20">
    <property type="entry name" value="[3-METHYL-2-OXOBUTANOATE DEHYDROGENASE [LIPOAMIDE]] KINASE, MITOCHONDRIAL"/>
    <property type="match status" value="1"/>
</dbReference>
<evidence type="ECO:0000256" key="4">
    <source>
        <dbReference type="ARBA" id="ARBA00022741"/>
    </source>
</evidence>
<dbReference type="Pfam" id="PF02518">
    <property type="entry name" value="HATPase_c"/>
    <property type="match status" value="1"/>
</dbReference>
<keyword evidence="7 8" id="KW-0496">Mitochondrion</keyword>
<keyword evidence="6 8" id="KW-0067">ATP-binding</keyword>
<reference evidence="10 11" key="1">
    <citation type="submission" date="2016-03" db="EMBL/GenBank/DDBJ databases">
        <title>How can Kluyveromyces marxianus grow so fast - potential evolutionary course in Saccharomyces Complex revealed by comparative genomics.</title>
        <authorList>
            <person name="Mo W."/>
            <person name="Lu W."/>
            <person name="Yang X."/>
            <person name="Qi J."/>
            <person name="Lv H."/>
        </authorList>
    </citation>
    <scope>NUCLEOTIDE SEQUENCE [LARGE SCALE GENOMIC DNA]</scope>
    <source>
        <strain evidence="10 11">FIM1</strain>
    </source>
</reference>